<keyword evidence="3" id="KW-0863">Zinc-finger</keyword>
<dbReference type="InterPro" id="IPR036397">
    <property type="entry name" value="RNaseH_sf"/>
</dbReference>
<reference evidence="7" key="1">
    <citation type="journal article" date="2012" name="Nat. Commun.">
        <title>The genome of Prunus mume.</title>
        <authorList>
            <person name="Zhang Q."/>
            <person name="Chen W."/>
            <person name="Sun L."/>
            <person name="Zhao F."/>
            <person name="Huang B."/>
            <person name="Yang W."/>
            <person name="Tao Y."/>
            <person name="Wang J."/>
            <person name="Yuan Z."/>
            <person name="Fan G."/>
            <person name="Xing Z."/>
            <person name="Han C."/>
            <person name="Pan H."/>
            <person name="Zhong X."/>
            <person name="Shi W."/>
            <person name="Liang X."/>
            <person name="Du D."/>
            <person name="Sun F."/>
            <person name="Xu Z."/>
            <person name="Hao R."/>
            <person name="Lv T."/>
            <person name="Lv Y."/>
            <person name="Zheng Z."/>
            <person name="Sun M."/>
            <person name="Luo L."/>
            <person name="Cai M."/>
            <person name="Gao Y."/>
            <person name="Wang J."/>
            <person name="Yin Y."/>
            <person name="Xu X."/>
            <person name="Cheng T."/>
            <person name="Wang J."/>
        </authorList>
    </citation>
    <scope>NUCLEOTIDE SEQUENCE [LARGE SCALE GENOMIC DNA]</scope>
</reference>
<dbReference type="GeneID" id="103343139"/>
<feature type="region of interest" description="Disordered" evidence="4">
    <location>
        <begin position="191"/>
        <end position="267"/>
    </location>
</feature>
<dbReference type="SUPFAM" id="SSF57756">
    <property type="entry name" value="Retrovirus zinc finger-like domains"/>
    <property type="match status" value="1"/>
</dbReference>
<dbReference type="InterPro" id="IPR039537">
    <property type="entry name" value="Retrotran_Ty1/copia-like"/>
</dbReference>
<feature type="domain" description="CCHC-type" evidence="5">
    <location>
        <begin position="274"/>
        <end position="287"/>
    </location>
</feature>
<dbReference type="RefSeq" id="XP_008245036.1">
    <property type="nucleotide sequence ID" value="XM_008246814.1"/>
</dbReference>
<dbReference type="Pfam" id="PF13976">
    <property type="entry name" value="gag_pre-integrs"/>
    <property type="match status" value="1"/>
</dbReference>
<feature type="domain" description="Integrase catalytic" evidence="6">
    <location>
        <begin position="394"/>
        <end position="555"/>
    </location>
</feature>
<accession>A0ABM0PVA7</accession>
<dbReference type="InterPro" id="IPR025724">
    <property type="entry name" value="GAG-pre-integrase_dom"/>
</dbReference>
<dbReference type="InterPro" id="IPR036875">
    <property type="entry name" value="Znf_CCHC_sf"/>
</dbReference>
<evidence type="ECO:0000256" key="2">
    <source>
        <dbReference type="ARBA" id="ARBA00022801"/>
    </source>
</evidence>
<keyword evidence="2" id="KW-0378">Hydrolase</keyword>
<proteinExistence type="predicted"/>
<sequence length="925" mass="104497">MASDKVTDNYVQPAIPCFDGHYDHWSMLMENFLRSKEYWTLVETGIVEPESGVVLTELQQKKLDESKLKDLKAKNYLFQAIDCSILETILQKDTSKQIWDSMKKKYQGSTKVKRSMLQALRKDFETLQMKQGESVNDYFSKAMAIANKMSIHGEKMEDVTIVEKILRSMTTKFDYVVCSIEESNDVEKLSIDQLDSPAARGRGGRGRGRGKGGSHGRGRGSRDGNKSNDDSGSKDTHDSSSSSRGYYNSGGNSSRGRRHSSNHDSNVDKSNVECFRCGNYGHYRSECYTNMNKAKGARANFAEKEKEDDGAILMVCQTMEKPQKNVCVFFVPSLKSNLLSLGQLHEKGYEIKITRGACQIHDQKRGLIAKAYMTTNRMFPLHIQSDGPTCYSAKVNDPAWLWHLRYGHLNFRSLKTLHDKEMVTDLPQITCPTEVCEEKSEALNAFKHFKAAVEKTIKVLRTNRGGEYNSKAFENFFTIHGVRRQLTAAYTPQQNGVAERKNHTILNMVRSMQTKSCIPKSFWPEAVNWGIHILNRSPTFDVRDLTPEEAWSGRKPAVGYFKVFGCIAYARIPDEKMKKLDDKGEKCVFLGTSEVSKGYKLFNPLSKKIIISRDVVFDEEKTWNWSDDVSLQQQNMLVNFDDNVEQQHPQQCIPAPTSSVVPAPTSLVVPAPVVPPIGVHGSEGSDDDPLVHFALFADYDPVLFFDATKLNEKGEIHKHKARLVAKGYKQEYGVDYTEVFAPVARHDTIRLVYVEQPASYVQLGKEKQVYRLKKALYGLKQAPRAWYSRIEKSMMHEFDMSDLGLMHYFLGLEVVQSSAGIFISQKKYVQEILDRFEMKDCNSVSTPTEIGLKLVNNSGEKKVDQTLYKQIVGSLMYLTATRPDIQHAKEAKSGSFGFIDSDYAGDPDDRRSTSGYAFIMGAGAI</sequence>
<organism evidence="7 8">
    <name type="scientific">Prunus mume</name>
    <name type="common">Japanese apricot</name>
    <name type="synonym">Armeniaca mume</name>
    <dbReference type="NCBI Taxonomy" id="102107"/>
    <lineage>
        <taxon>Eukaryota</taxon>
        <taxon>Viridiplantae</taxon>
        <taxon>Streptophyta</taxon>
        <taxon>Embryophyta</taxon>
        <taxon>Tracheophyta</taxon>
        <taxon>Spermatophyta</taxon>
        <taxon>Magnoliopsida</taxon>
        <taxon>eudicotyledons</taxon>
        <taxon>Gunneridae</taxon>
        <taxon>Pentapetalae</taxon>
        <taxon>rosids</taxon>
        <taxon>fabids</taxon>
        <taxon>Rosales</taxon>
        <taxon>Rosaceae</taxon>
        <taxon>Amygdaloideae</taxon>
        <taxon>Amygdaleae</taxon>
        <taxon>Prunus</taxon>
    </lineage>
</organism>
<dbReference type="Pfam" id="PF07727">
    <property type="entry name" value="RVT_2"/>
    <property type="match status" value="2"/>
</dbReference>
<dbReference type="Proteomes" id="UP000694861">
    <property type="component" value="Unplaced"/>
</dbReference>
<dbReference type="InterPro" id="IPR001584">
    <property type="entry name" value="Integrase_cat-core"/>
</dbReference>
<protein>
    <submittedName>
        <fullName evidence="8">Uncharacterized protein LOC103343139</fullName>
    </submittedName>
</protein>
<dbReference type="PROSITE" id="PS50158">
    <property type="entry name" value="ZF_CCHC"/>
    <property type="match status" value="1"/>
</dbReference>
<gene>
    <name evidence="8" type="primary">LOC103343139</name>
</gene>
<name>A0ABM0PVA7_PRUMU</name>
<evidence type="ECO:0000313" key="8">
    <source>
        <dbReference type="RefSeq" id="XP_008245036.1"/>
    </source>
</evidence>
<dbReference type="Pfam" id="PF14223">
    <property type="entry name" value="Retrotran_gag_2"/>
    <property type="match status" value="1"/>
</dbReference>
<evidence type="ECO:0000256" key="3">
    <source>
        <dbReference type="PROSITE-ProRule" id="PRU00047"/>
    </source>
</evidence>
<dbReference type="PROSITE" id="PS50994">
    <property type="entry name" value="INTEGRASE"/>
    <property type="match status" value="1"/>
</dbReference>
<feature type="compositionally biased region" description="Low complexity" evidence="4">
    <location>
        <begin position="239"/>
        <end position="254"/>
    </location>
</feature>
<keyword evidence="3" id="KW-0862">Zinc</keyword>
<evidence type="ECO:0000313" key="7">
    <source>
        <dbReference type="Proteomes" id="UP000694861"/>
    </source>
</evidence>
<dbReference type="SUPFAM" id="SSF53098">
    <property type="entry name" value="Ribonuclease H-like"/>
    <property type="match status" value="1"/>
</dbReference>
<evidence type="ECO:0000259" key="5">
    <source>
        <dbReference type="PROSITE" id="PS50158"/>
    </source>
</evidence>
<dbReference type="PANTHER" id="PTHR42648">
    <property type="entry name" value="TRANSPOSASE, PUTATIVE-RELATED"/>
    <property type="match status" value="1"/>
</dbReference>
<evidence type="ECO:0000256" key="1">
    <source>
        <dbReference type="ARBA" id="ARBA00022723"/>
    </source>
</evidence>
<dbReference type="Gene3D" id="3.30.420.10">
    <property type="entry name" value="Ribonuclease H-like superfamily/Ribonuclease H"/>
    <property type="match status" value="1"/>
</dbReference>
<dbReference type="InterPro" id="IPR001878">
    <property type="entry name" value="Znf_CCHC"/>
</dbReference>
<reference evidence="8" key="2">
    <citation type="submission" date="2025-08" db="UniProtKB">
        <authorList>
            <consortium name="RefSeq"/>
        </authorList>
    </citation>
    <scope>IDENTIFICATION</scope>
</reference>
<evidence type="ECO:0000256" key="4">
    <source>
        <dbReference type="SAM" id="MobiDB-lite"/>
    </source>
</evidence>
<feature type="compositionally biased region" description="Basic residues" evidence="4">
    <location>
        <begin position="202"/>
        <end position="219"/>
    </location>
</feature>
<keyword evidence="7" id="KW-1185">Reference proteome</keyword>
<dbReference type="InterPro" id="IPR012337">
    <property type="entry name" value="RNaseH-like_sf"/>
</dbReference>
<dbReference type="Pfam" id="PF25597">
    <property type="entry name" value="SH3_retrovirus"/>
    <property type="match status" value="1"/>
</dbReference>
<dbReference type="InterPro" id="IPR013103">
    <property type="entry name" value="RVT_2"/>
</dbReference>
<keyword evidence="1" id="KW-0479">Metal-binding</keyword>
<evidence type="ECO:0000259" key="6">
    <source>
        <dbReference type="PROSITE" id="PS50994"/>
    </source>
</evidence>
<dbReference type="InterPro" id="IPR057670">
    <property type="entry name" value="SH3_retrovirus"/>
</dbReference>
<dbReference type="PANTHER" id="PTHR42648:SF18">
    <property type="entry name" value="RETROTRANSPOSON, UNCLASSIFIED-LIKE PROTEIN"/>
    <property type="match status" value="1"/>
</dbReference>
<feature type="compositionally biased region" description="Basic and acidic residues" evidence="4">
    <location>
        <begin position="220"/>
        <end position="238"/>
    </location>
</feature>